<keyword evidence="2" id="KW-1185">Reference proteome</keyword>
<dbReference type="HOGENOM" id="CLU_3088173_0_0_1"/>
<name>A0A0C9ZJR1_9AGAM</name>
<evidence type="ECO:0000313" key="1">
    <source>
        <dbReference type="EMBL" id="KIK20188.1"/>
    </source>
</evidence>
<reference evidence="1 2" key="1">
    <citation type="submission" date="2014-04" db="EMBL/GenBank/DDBJ databases">
        <authorList>
            <consortium name="DOE Joint Genome Institute"/>
            <person name="Kuo A."/>
            <person name="Kohler A."/>
            <person name="Costa M.D."/>
            <person name="Nagy L.G."/>
            <person name="Floudas D."/>
            <person name="Copeland A."/>
            <person name="Barry K.W."/>
            <person name="Cichocki N."/>
            <person name="Veneault-Fourrey C."/>
            <person name="LaButti K."/>
            <person name="Lindquist E.A."/>
            <person name="Lipzen A."/>
            <person name="Lundell T."/>
            <person name="Morin E."/>
            <person name="Murat C."/>
            <person name="Sun H."/>
            <person name="Tunlid A."/>
            <person name="Henrissat B."/>
            <person name="Grigoriev I.V."/>
            <person name="Hibbett D.S."/>
            <person name="Martin F."/>
            <person name="Nordberg H.P."/>
            <person name="Cantor M.N."/>
            <person name="Hua S.X."/>
        </authorList>
    </citation>
    <scope>NUCLEOTIDE SEQUENCE [LARGE SCALE GENOMIC DNA]</scope>
    <source>
        <strain evidence="1 2">441</strain>
    </source>
</reference>
<sequence>MKFWSSDSGSSSIRTLPLSLRAPSRPSISPIWLYGSQHSPTLGPPPLIGQNS</sequence>
<dbReference type="AlphaFoldDB" id="A0A0C9ZJR1"/>
<dbReference type="EMBL" id="KN833770">
    <property type="protein sequence ID" value="KIK20188.1"/>
    <property type="molecule type" value="Genomic_DNA"/>
</dbReference>
<protein>
    <submittedName>
        <fullName evidence="1">Unplaced genomic scaffold scaffold_86, whole genome shotgun sequence</fullName>
    </submittedName>
</protein>
<evidence type="ECO:0000313" key="2">
    <source>
        <dbReference type="Proteomes" id="UP000054018"/>
    </source>
</evidence>
<reference evidence="2" key="2">
    <citation type="submission" date="2015-01" db="EMBL/GenBank/DDBJ databases">
        <title>Evolutionary Origins and Diversification of the Mycorrhizal Mutualists.</title>
        <authorList>
            <consortium name="DOE Joint Genome Institute"/>
            <consortium name="Mycorrhizal Genomics Consortium"/>
            <person name="Kohler A."/>
            <person name="Kuo A."/>
            <person name="Nagy L.G."/>
            <person name="Floudas D."/>
            <person name="Copeland A."/>
            <person name="Barry K.W."/>
            <person name="Cichocki N."/>
            <person name="Veneault-Fourrey C."/>
            <person name="LaButti K."/>
            <person name="Lindquist E.A."/>
            <person name="Lipzen A."/>
            <person name="Lundell T."/>
            <person name="Morin E."/>
            <person name="Murat C."/>
            <person name="Riley R."/>
            <person name="Ohm R."/>
            <person name="Sun H."/>
            <person name="Tunlid A."/>
            <person name="Henrissat B."/>
            <person name="Grigoriev I.V."/>
            <person name="Hibbett D.S."/>
            <person name="Martin F."/>
        </authorList>
    </citation>
    <scope>NUCLEOTIDE SEQUENCE [LARGE SCALE GENOMIC DNA]</scope>
    <source>
        <strain evidence="2">441</strain>
    </source>
</reference>
<accession>A0A0C9ZJR1</accession>
<proteinExistence type="predicted"/>
<dbReference type="Proteomes" id="UP000054018">
    <property type="component" value="Unassembled WGS sequence"/>
</dbReference>
<gene>
    <name evidence="1" type="ORF">PISMIDRAFT_682463</name>
</gene>
<organism evidence="1 2">
    <name type="scientific">Pisolithus microcarpus 441</name>
    <dbReference type="NCBI Taxonomy" id="765257"/>
    <lineage>
        <taxon>Eukaryota</taxon>
        <taxon>Fungi</taxon>
        <taxon>Dikarya</taxon>
        <taxon>Basidiomycota</taxon>
        <taxon>Agaricomycotina</taxon>
        <taxon>Agaricomycetes</taxon>
        <taxon>Agaricomycetidae</taxon>
        <taxon>Boletales</taxon>
        <taxon>Sclerodermatineae</taxon>
        <taxon>Pisolithaceae</taxon>
        <taxon>Pisolithus</taxon>
    </lineage>
</organism>